<comment type="function">
    <text evidence="5">This enzyme is involved in nucleotide metabolism: it produces dUMP, the immediate precursor of thymidine nucleotides and it decreases the intracellular concentration of dUTP so that uracil cannot be incorporated into DNA.</text>
</comment>
<evidence type="ECO:0000313" key="7">
    <source>
        <dbReference type="EMBL" id="SCB08723.1"/>
    </source>
</evidence>
<evidence type="ECO:0000256" key="2">
    <source>
        <dbReference type="ARBA" id="ARBA00022801"/>
    </source>
</evidence>
<dbReference type="UniPathway" id="UPA00610">
    <property type="reaction ID" value="UER00666"/>
</dbReference>
<comment type="cofactor">
    <cofactor evidence="5">
        <name>Mg(2+)</name>
        <dbReference type="ChEBI" id="CHEBI:18420"/>
    </cofactor>
</comment>
<dbReference type="InterPro" id="IPR029054">
    <property type="entry name" value="dUTPase-like"/>
</dbReference>
<comment type="caution">
    <text evidence="5">Lacks conserved residue(s) required for the propagation of feature annotation.</text>
</comment>
<feature type="binding site" evidence="5">
    <location>
        <position position="89"/>
    </location>
    <ligand>
        <name>substrate</name>
    </ligand>
</feature>
<comment type="catalytic activity">
    <reaction evidence="4 5">
        <text>dUTP + H2O = dUMP + diphosphate + H(+)</text>
        <dbReference type="Rhea" id="RHEA:10248"/>
        <dbReference type="ChEBI" id="CHEBI:15377"/>
        <dbReference type="ChEBI" id="CHEBI:15378"/>
        <dbReference type="ChEBI" id="CHEBI:33019"/>
        <dbReference type="ChEBI" id="CHEBI:61555"/>
        <dbReference type="ChEBI" id="CHEBI:246422"/>
        <dbReference type="EC" id="3.6.1.23"/>
    </reaction>
</comment>
<accession>A0A1C3TZN9</accession>
<evidence type="ECO:0000259" key="6">
    <source>
        <dbReference type="Pfam" id="PF00692"/>
    </source>
</evidence>
<dbReference type="Pfam" id="PF00692">
    <property type="entry name" value="dUTPase"/>
    <property type="match status" value="1"/>
</dbReference>
<dbReference type="Proteomes" id="UP000199435">
    <property type="component" value="Unassembled WGS sequence"/>
</dbReference>
<keyword evidence="3 5" id="KW-0546">Nucleotide metabolism</keyword>
<dbReference type="PANTHER" id="PTHR11241">
    <property type="entry name" value="DEOXYURIDINE 5'-TRIPHOSPHATE NUCLEOTIDOHYDROLASE"/>
    <property type="match status" value="1"/>
</dbReference>
<comment type="pathway">
    <text evidence="5">Pyrimidine metabolism; dUMP biosynthesis; dUMP from dCTP (dUTP route): step 2/2.</text>
</comment>
<dbReference type="InterPro" id="IPR036157">
    <property type="entry name" value="dUTPase-like_sf"/>
</dbReference>
<evidence type="ECO:0000313" key="8">
    <source>
        <dbReference type="Proteomes" id="UP000199435"/>
    </source>
</evidence>
<dbReference type="InterPro" id="IPR008181">
    <property type="entry name" value="dUTPase"/>
</dbReference>
<keyword evidence="2 5" id="KW-0378">Hydrolase</keyword>
<feature type="domain" description="dUTPase-like" evidence="6">
    <location>
        <begin position="23"/>
        <end position="155"/>
    </location>
</feature>
<protein>
    <recommendedName>
        <fullName evidence="5">Deoxyuridine 5'-triphosphate nucleotidohydrolase</fullName>
        <shortName evidence="5">dUTPase</shortName>
        <ecNumber evidence="5">3.6.1.23</ecNumber>
    </recommendedName>
    <alternativeName>
        <fullName evidence="5">dUTP pyrophosphatase</fullName>
    </alternativeName>
</protein>
<keyword evidence="8" id="KW-1185">Reference proteome</keyword>
<dbReference type="EMBL" id="FMAH01000001">
    <property type="protein sequence ID" value="SCB08723.1"/>
    <property type="molecule type" value="Genomic_DNA"/>
</dbReference>
<organism evidence="7 8">
    <name type="scientific">Rhizobium miluonense</name>
    <dbReference type="NCBI Taxonomy" id="411945"/>
    <lineage>
        <taxon>Bacteria</taxon>
        <taxon>Pseudomonadati</taxon>
        <taxon>Pseudomonadota</taxon>
        <taxon>Alphaproteobacteria</taxon>
        <taxon>Hyphomicrobiales</taxon>
        <taxon>Rhizobiaceae</taxon>
        <taxon>Rhizobium/Agrobacterium group</taxon>
        <taxon>Rhizobium</taxon>
    </lineage>
</organism>
<dbReference type="NCBIfam" id="NF001862">
    <property type="entry name" value="PRK00601.1"/>
    <property type="match status" value="1"/>
</dbReference>
<dbReference type="NCBIfam" id="TIGR00576">
    <property type="entry name" value="dut"/>
    <property type="match status" value="1"/>
</dbReference>
<proteinExistence type="inferred from homology"/>
<dbReference type="GO" id="GO:0000287">
    <property type="term" value="F:magnesium ion binding"/>
    <property type="evidence" value="ECO:0007669"/>
    <property type="project" value="UniProtKB-UniRule"/>
</dbReference>
<dbReference type="AlphaFoldDB" id="A0A1C3TZN9"/>
<name>A0A1C3TZN9_9HYPH</name>
<dbReference type="GO" id="GO:0004170">
    <property type="term" value="F:dUTP diphosphatase activity"/>
    <property type="evidence" value="ECO:0007669"/>
    <property type="project" value="UniProtKB-UniRule"/>
</dbReference>
<evidence type="ECO:0000256" key="3">
    <source>
        <dbReference type="ARBA" id="ARBA00023080"/>
    </source>
</evidence>
<comment type="similarity">
    <text evidence="1 5">Belongs to the dUTPase family.</text>
</comment>
<feature type="binding site" evidence="5">
    <location>
        <begin position="76"/>
        <end position="78"/>
    </location>
    <ligand>
        <name>substrate</name>
    </ligand>
</feature>
<evidence type="ECO:0000256" key="5">
    <source>
        <dbReference type="HAMAP-Rule" id="MF_00116"/>
    </source>
</evidence>
<reference evidence="8" key="1">
    <citation type="submission" date="2016-08" db="EMBL/GenBank/DDBJ databases">
        <authorList>
            <person name="Varghese N."/>
            <person name="Submissions Spin"/>
        </authorList>
    </citation>
    <scope>NUCLEOTIDE SEQUENCE [LARGE SCALE GENOMIC DNA]</scope>
    <source>
        <strain evidence="8">HAMBI 2971</strain>
    </source>
</reference>
<evidence type="ECO:0000256" key="1">
    <source>
        <dbReference type="ARBA" id="ARBA00006581"/>
    </source>
</evidence>
<dbReference type="HAMAP" id="MF_00116">
    <property type="entry name" value="dUTPase_bact"/>
    <property type="match status" value="1"/>
</dbReference>
<dbReference type="SUPFAM" id="SSF51283">
    <property type="entry name" value="dUTPase-like"/>
    <property type="match status" value="1"/>
</dbReference>
<feature type="binding site" evidence="5">
    <location>
        <begin position="93"/>
        <end position="95"/>
    </location>
    <ligand>
        <name>substrate</name>
    </ligand>
</feature>
<dbReference type="OrthoDB" id="9809956at2"/>
<dbReference type="GO" id="GO:0046081">
    <property type="term" value="P:dUTP catabolic process"/>
    <property type="evidence" value="ECO:0007669"/>
    <property type="project" value="InterPro"/>
</dbReference>
<dbReference type="PANTHER" id="PTHR11241:SF0">
    <property type="entry name" value="DEOXYURIDINE 5'-TRIPHOSPHATE NUCLEOTIDOHYDROLASE"/>
    <property type="match status" value="1"/>
</dbReference>
<dbReference type="Gene3D" id="2.70.40.10">
    <property type="match status" value="1"/>
</dbReference>
<keyword evidence="5" id="KW-0479">Metal-binding</keyword>
<evidence type="ECO:0000256" key="4">
    <source>
        <dbReference type="ARBA" id="ARBA00047686"/>
    </source>
</evidence>
<dbReference type="GO" id="GO:0006226">
    <property type="term" value="P:dUMP biosynthetic process"/>
    <property type="evidence" value="ECO:0007669"/>
    <property type="project" value="UniProtKB-UniRule"/>
</dbReference>
<sequence>MTIHTDTRPTLNLIRLPHGEGLELPAYETRGAAGMDLRAAVDDGATLTILPGKRDLVPTGFIFEVPDGYEAQIRPRSGLALKHGITCLNSPGTIDSDYRGEVKVLLINLGEEPFEITRGMRIAQMVIAPSIQARIFETAEASETKRGAGGFGSTGM</sequence>
<dbReference type="STRING" id="411945.GA0061102_1001251"/>
<dbReference type="RefSeq" id="WP_092843267.1">
    <property type="nucleotide sequence ID" value="NZ_FMAH01000001.1"/>
</dbReference>
<dbReference type="EC" id="3.6.1.23" evidence="5"/>
<keyword evidence="5" id="KW-0460">Magnesium</keyword>
<dbReference type="InterPro" id="IPR033704">
    <property type="entry name" value="dUTPase_trimeric"/>
</dbReference>
<gene>
    <name evidence="5" type="primary">dut</name>
    <name evidence="7" type="ORF">GA0061102_1001251</name>
</gene>
<dbReference type="CDD" id="cd07557">
    <property type="entry name" value="trimeric_dUTPase"/>
    <property type="match status" value="1"/>
</dbReference>